<dbReference type="InterPro" id="IPR036789">
    <property type="entry name" value="Ribosomal_uL6-like_a/b-dom_sf"/>
</dbReference>
<dbReference type="GO" id="GO:0006412">
    <property type="term" value="P:translation"/>
    <property type="evidence" value="ECO:0007669"/>
    <property type="project" value="InterPro"/>
</dbReference>
<dbReference type="GO" id="GO:0003735">
    <property type="term" value="F:structural constituent of ribosome"/>
    <property type="evidence" value="ECO:0007669"/>
    <property type="project" value="InterPro"/>
</dbReference>
<dbReference type="GO" id="GO:0019843">
    <property type="term" value="F:rRNA binding"/>
    <property type="evidence" value="ECO:0007669"/>
    <property type="project" value="InterPro"/>
</dbReference>
<name>A0A8X6XXM8_9ARAC</name>
<dbReference type="OrthoDB" id="10252633at2759"/>
<proteinExistence type="predicted"/>
<dbReference type="EMBL" id="BMAV01013205">
    <property type="protein sequence ID" value="GFY60584.1"/>
    <property type="molecule type" value="Genomic_DNA"/>
</dbReference>
<reference evidence="1" key="1">
    <citation type="submission" date="2020-08" db="EMBL/GenBank/DDBJ databases">
        <title>Multicomponent nature underlies the extraordinary mechanical properties of spider dragline silk.</title>
        <authorList>
            <person name="Kono N."/>
            <person name="Nakamura H."/>
            <person name="Mori M."/>
            <person name="Yoshida Y."/>
            <person name="Ohtoshi R."/>
            <person name="Malay A.D."/>
            <person name="Moran D.A.P."/>
            <person name="Tomita M."/>
            <person name="Numata K."/>
            <person name="Arakawa K."/>
        </authorList>
    </citation>
    <scope>NUCLEOTIDE SEQUENCE</scope>
</reference>
<protein>
    <recommendedName>
        <fullName evidence="3">60S ribosomal protein L9</fullName>
    </recommendedName>
</protein>
<dbReference type="Proteomes" id="UP000886998">
    <property type="component" value="Unassembled WGS sequence"/>
</dbReference>
<sequence>MGKILRILVRGCSKYFRMKTIPSSQVVKIPSGVNIKVCSRIVTVKVPHGILHKNLKHAQVIMQIIGRNKLVVQKWYVWNLQGIVNCANCVCTLIENMINEYMIYIGFST</sequence>
<dbReference type="AlphaFoldDB" id="A0A8X6XXM8"/>
<organism evidence="1 2">
    <name type="scientific">Trichonephila inaurata madagascariensis</name>
    <dbReference type="NCBI Taxonomy" id="2747483"/>
    <lineage>
        <taxon>Eukaryota</taxon>
        <taxon>Metazoa</taxon>
        <taxon>Ecdysozoa</taxon>
        <taxon>Arthropoda</taxon>
        <taxon>Chelicerata</taxon>
        <taxon>Arachnida</taxon>
        <taxon>Araneae</taxon>
        <taxon>Araneomorphae</taxon>
        <taxon>Entelegynae</taxon>
        <taxon>Araneoidea</taxon>
        <taxon>Nephilidae</taxon>
        <taxon>Trichonephila</taxon>
        <taxon>Trichonephila inaurata</taxon>
    </lineage>
</organism>
<gene>
    <name evidence="1" type="ORF">TNIN_231321</name>
</gene>
<dbReference type="SUPFAM" id="SSF56053">
    <property type="entry name" value="Ribosomal protein L6"/>
    <property type="match status" value="1"/>
</dbReference>
<comment type="caution">
    <text evidence="1">The sequence shown here is derived from an EMBL/GenBank/DDBJ whole genome shotgun (WGS) entry which is preliminary data.</text>
</comment>
<evidence type="ECO:0008006" key="3">
    <source>
        <dbReference type="Google" id="ProtNLM"/>
    </source>
</evidence>
<dbReference type="GO" id="GO:0005840">
    <property type="term" value="C:ribosome"/>
    <property type="evidence" value="ECO:0007669"/>
    <property type="project" value="InterPro"/>
</dbReference>
<evidence type="ECO:0000313" key="1">
    <source>
        <dbReference type="EMBL" id="GFY60584.1"/>
    </source>
</evidence>
<accession>A0A8X6XXM8</accession>
<evidence type="ECO:0000313" key="2">
    <source>
        <dbReference type="Proteomes" id="UP000886998"/>
    </source>
</evidence>
<dbReference type="Gene3D" id="3.90.930.12">
    <property type="entry name" value="Ribosomal protein L6, alpha-beta domain"/>
    <property type="match status" value="1"/>
</dbReference>
<keyword evidence="2" id="KW-1185">Reference proteome</keyword>